<dbReference type="SUPFAM" id="SSF103473">
    <property type="entry name" value="MFS general substrate transporter"/>
    <property type="match status" value="1"/>
</dbReference>
<feature type="transmembrane region" description="Helical" evidence="6">
    <location>
        <begin position="77"/>
        <end position="96"/>
    </location>
</feature>
<keyword evidence="4 6" id="KW-1133">Transmembrane helix</keyword>
<evidence type="ECO:0000313" key="7">
    <source>
        <dbReference type="EMBL" id="NMJ43194.1"/>
    </source>
</evidence>
<proteinExistence type="predicted"/>
<dbReference type="PANTHER" id="PTHR43385:SF1">
    <property type="entry name" value="RIBOFLAVIN TRANSPORTER RIBJ"/>
    <property type="match status" value="1"/>
</dbReference>
<name>A0A848EF08_9PROT</name>
<feature type="transmembrane region" description="Helical" evidence="6">
    <location>
        <begin position="276"/>
        <end position="295"/>
    </location>
</feature>
<keyword evidence="2" id="KW-0813">Transport</keyword>
<comment type="caution">
    <text evidence="7">The sequence shown here is derived from an EMBL/GenBank/DDBJ whole genome shotgun (WGS) entry which is preliminary data.</text>
</comment>
<dbReference type="Proteomes" id="UP000548582">
    <property type="component" value="Unassembled WGS sequence"/>
</dbReference>
<gene>
    <name evidence="7" type="ORF">GWK16_18245</name>
</gene>
<evidence type="ECO:0000256" key="1">
    <source>
        <dbReference type="ARBA" id="ARBA00004141"/>
    </source>
</evidence>
<dbReference type="GO" id="GO:0022857">
    <property type="term" value="F:transmembrane transporter activity"/>
    <property type="evidence" value="ECO:0007669"/>
    <property type="project" value="InterPro"/>
</dbReference>
<reference evidence="7 8" key="1">
    <citation type="submission" date="2020-03" db="EMBL/GenBank/DDBJ databases">
        <authorList>
            <person name="Sun Q."/>
        </authorList>
    </citation>
    <scope>NUCLEOTIDE SEQUENCE [LARGE SCALE GENOMIC DNA]</scope>
    <source>
        <strain evidence="7 8">JC162</strain>
    </source>
</reference>
<organism evidence="7 8">
    <name type="scientific">Neoroseomonas marina</name>
    <dbReference type="NCBI Taxonomy" id="1232220"/>
    <lineage>
        <taxon>Bacteria</taxon>
        <taxon>Pseudomonadati</taxon>
        <taxon>Pseudomonadota</taxon>
        <taxon>Alphaproteobacteria</taxon>
        <taxon>Acetobacterales</taxon>
        <taxon>Acetobacteraceae</taxon>
        <taxon>Neoroseomonas</taxon>
    </lineage>
</organism>
<evidence type="ECO:0000256" key="6">
    <source>
        <dbReference type="SAM" id="Phobius"/>
    </source>
</evidence>
<evidence type="ECO:0000313" key="8">
    <source>
        <dbReference type="Proteomes" id="UP000548582"/>
    </source>
</evidence>
<feature type="transmembrane region" description="Helical" evidence="6">
    <location>
        <begin position="102"/>
        <end position="126"/>
    </location>
</feature>
<feature type="transmembrane region" description="Helical" evidence="6">
    <location>
        <begin position="50"/>
        <end position="70"/>
    </location>
</feature>
<feature type="transmembrane region" description="Helical" evidence="6">
    <location>
        <begin position="246"/>
        <end position="269"/>
    </location>
</feature>
<dbReference type="AlphaFoldDB" id="A0A848EF08"/>
<dbReference type="EMBL" id="JABBKX010000007">
    <property type="protein sequence ID" value="NMJ43194.1"/>
    <property type="molecule type" value="Genomic_DNA"/>
</dbReference>
<evidence type="ECO:0000256" key="2">
    <source>
        <dbReference type="ARBA" id="ARBA00022448"/>
    </source>
</evidence>
<dbReference type="InterPro" id="IPR036259">
    <property type="entry name" value="MFS_trans_sf"/>
</dbReference>
<protein>
    <submittedName>
        <fullName evidence="7">MFS transporter</fullName>
    </submittedName>
</protein>
<dbReference type="InterPro" id="IPR011701">
    <property type="entry name" value="MFS"/>
</dbReference>
<evidence type="ECO:0000256" key="3">
    <source>
        <dbReference type="ARBA" id="ARBA00022692"/>
    </source>
</evidence>
<feature type="transmembrane region" description="Helical" evidence="6">
    <location>
        <begin position="165"/>
        <end position="185"/>
    </location>
</feature>
<dbReference type="RefSeq" id="WP_170055413.1">
    <property type="nucleotide sequence ID" value="NZ_JABBKX010000007.1"/>
</dbReference>
<feature type="transmembrane region" description="Helical" evidence="6">
    <location>
        <begin position="370"/>
        <end position="389"/>
    </location>
</feature>
<keyword evidence="5 6" id="KW-0472">Membrane</keyword>
<dbReference type="InterPro" id="IPR052983">
    <property type="entry name" value="MFS_Riboflavin_Transporter"/>
</dbReference>
<keyword evidence="3 6" id="KW-0812">Transmembrane</keyword>
<feature type="transmembrane region" description="Helical" evidence="6">
    <location>
        <begin position="301"/>
        <end position="323"/>
    </location>
</feature>
<dbReference type="Gene3D" id="1.20.1250.20">
    <property type="entry name" value="MFS general substrate transporter like domains"/>
    <property type="match status" value="1"/>
</dbReference>
<comment type="subcellular location">
    <subcellularLocation>
        <location evidence="1">Membrane</location>
        <topology evidence="1">Multi-pass membrane protein</topology>
    </subcellularLocation>
</comment>
<dbReference type="Pfam" id="PF07690">
    <property type="entry name" value="MFS_1"/>
    <property type="match status" value="1"/>
</dbReference>
<sequence>MSGRGIPDRTLLWGTAATQLIGWGTLYTPFPLTVAPIEAELGWSRVLLNAAYTCGLLAAGLGAIPAGQWLDRHGPRAMMPLGAFGASGLLVAMSLVQHPLAYFALWILIGAAQAMCLWGTAMAVVVAEAREPTRTITAITFLTGFTATIFLPLTDWLIGTFGWRGALQVLAAMQFVAAAMTWAMLREARAPARAAAMTAGPSLWARLRQPAFAGLALCFAAHAFIGTGLGAHLIPLLRERGWPESMVLLLAAAHGPAQVAARGVLFVLGRRVTMRGVGRLATGLLPIAMLALAAGPSSLPLTLVFVGSFAVADGLLTIVRSAGAAEILGREGFGAINGALSAVAMLPRTFAPFALALVWEGAGGYGPVPWILVGVALMAAGSFLVAATARQPAPPGAAT</sequence>
<dbReference type="PANTHER" id="PTHR43385">
    <property type="entry name" value="RIBOFLAVIN TRANSPORTER RIBJ"/>
    <property type="match status" value="1"/>
</dbReference>
<keyword evidence="8" id="KW-1185">Reference proteome</keyword>
<evidence type="ECO:0000256" key="5">
    <source>
        <dbReference type="ARBA" id="ARBA00023136"/>
    </source>
</evidence>
<feature type="transmembrane region" description="Helical" evidence="6">
    <location>
        <begin position="211"/>
        <end position="234"/>
    </location>
</feature>
<evidence type="ECO:0000256" key="4">
    <source>
        <dbReference type="ARBA" id="ARBA00022989"/>
    </source>
</evidence>
<feature type="transmembrane region" description="Helical" evidence="6">
    <location>
        <begin position="138"/>
        <end position="159"/>
    </location>
</feature>
<accession>A0A848EF08</accession>
<dbReference type="GO" id="GO:0016020">
    <property type="term" value="C:membrane"/>
    <property type="evidence" value="ECO:0007669"/>
    <property type="project" value="UniProtKB-SubCell"/>
</dbReference>
<feature type="transmembrane region" description="Helical" evidence="6">
    <location>
        <begin position="335"/>
        <end position="358"/>
    </location>
</feature>
<feature type="transmembrane region" description="Helical" evidence="6">
    <location>
        <begin position="12"/>
        <end position="30"/>
    </location>
</feature>